<feature type="region of interest" description="Disordered" evidence="1">
    <location>
        <begin position="116"/>
        <end position="179"/>
    </location>
</feature>
<keyword evidence="3" id="KW-1185">Reference proteome</keyword>
<gene>
    <name evidence="2" type="ORF">AAE3_LOCUS7965</name>
</gene>
<evidence type="ECO:0000313" key="3">
    <source>
        <dbReference type="Proteomes" id="UP000467700"/>
    </source>
</evidence>
<evidence type="ECO:0000256" key="1">
    <source>
        <dbReference type="SAM" id="MobiDB-lite"/>
    </source>
</evidence>
<sequence>MRHPSHPHGAYIDPNARQRQQPQTTSGNPQSTSNGQQPAPYGGAAYSGNLPISATRLPDPPRAPTPSPAPYIGLPTATPYKYVPPVQVYSTPPTPEWTAPPEAYSSVAWNPTPPWTPMTLPHSNKKDNSSGKIGSYFDPRASASVYHSSHSACPPDPAESCLFAGSSVDPTKKASTKRH</sequence>
<accession>A0A8S0X351</accession>
<reference evidence="2 3" key="1">
    <citation type="submission" date="2020-01" db="EMBL/GenBank/DDBJ databases">
        <authorList>
            <person name="Gupta K D."/>
        </authorList>
    </citation>
    <scope>NUCLEOTIDE SEQUENCE [LARGE SCALE GENOMIC DNA]</scope>
</reference>
<comment type="caution">
    <text evidence="2">The sequence shown here is derived from an EMBL/GenBank/DDBJ whole genome shotgun (WGS) entry which is preliminary data.</text>
</comment>
<dbReference type="EMBL" id="CACVBS010000050">
    <property type="protein sequence ID" value="CAA7265672.1"/>
    <property type="molecule type" value="Genomic_DNA"/>
</dbReference>
<dbReference type="OrthoDB" id="10559812at2759"/>
<protein>
    <submittedName>
        <fullName evidence="2">Uncharacterized protein</fullName>
    </submittedName>
</protein>
<evidence type="ECO:0000313" key="2">
    <source>
        <dbReference type="EMBL" id="CAA7265672.1"/>
    </source>
</evidence>
<dbReference type="AlphaFoldDB" id="A0A8S0X351"/>
<feature type="compositionally biased region" description="Polar residues" evidence="1">
    <location>
        <begin position="17"/>
        <end position="37"/>
    </location>
</feature>
<feature type="compositionally biased region" description="Low complexity" evidence="1">
    <location>
        <begin position="141"/>
        <end position="152"/>
    </location>
</feature>
<organism evidence="2 3">
    <name type="scientific">Cyclocybe aegerita</name>
    <name type="common">Black poplar mushroom</name>
    <name type="synonym">Agrocybe aegerita</name>
    <dbReference type="NCBI Taxonomy" id="1973307"/>
    <lineage>
        <taxon>Eukaryota</taxon>
        <taxon>Fungi</taxon>
        <taxon>Dikarya</taxon>
        <taxon>Basidiomycota</taxon>
        <taxon>Agaricomycotina</taxon>
        <taxon>Agaricomycetes</taxon>
        <taxon>Agaricomycetidae</taxon>
        <taxon>Agaricales</taxon>
        <taxon>Agaricineae</taxon>
        <taxon>Bolbitiaceae</taxon>
        <taxon>Cyclocybe</taxon>
    </lineage>
</organism>
<dbReference type="Proteomes" id="UP000467700">
    <property type="component" value="Unassembled WGS sequence"/>
</dbReference>
<feature type="compositionally biased region" description="Pro residues" evidence="1">
    <location>
        <begin position="58"/>
        <end position="69"/>
    </location>
</feature>
<name>A0A8S0X351_CYCAE</name>
<proteinExistence type="predicted"/>
<feature type="region of interest" description="Disordered" evidence="1">
    <location>
        <begin position="1"/>
        <end position="76"/>
    </location>
</feature>